<dbReference type="InterPro" id="IPR017907">
    <property type="entry name" value="Znf_RING_CS"/>
</dbReference>
<evidence type="ECO:0000256" key="2">
    <source>
        <dbReference type="ARBA" id="ARBA00022771"/>
    </source>
</evidence>
<feature type="domain" description="RING-type" evidence="5">
    <location>
        <begin position="68"/>
        <end position="118"/>
    </location>
</feature>
<dbReference type="Gene3D" id="3.30.40.10">
    <property type="entry name" value="Zinc/RING finger domain, C3HC4 (zinc finger)"/>
    <property type="match status" value="1"/>
</dbReference>
<sequence>MSQQQQQQLPFGYLAQMESYFSTVNAFTAAPATKAAIIPARQQPPPAPLPPTNTTTSNLPDCFRTLRCDGCEMLFTEAGTDEARWTFPCGHVYCAECMRRARSAAERTNVHALCRRCSNIVVRKRDNAPCAHPIPIVSFNAASRATGEGFAGLPDRYRLALGQRTGPKCQLCWLAARLQSLTFRAAVRWPAVAESGFPGELFACVQVDRRRIVHGMRRELPEAEVDPEDDVELGRGVRSVREELARLASDICGGLGQVPMEPNFDPRGDIVVQYRLRGFGRWVRENGMDEGALPVGLRAAVYGEWA</sequence>
<evidence type="ECO:0000313" key="7">
    <source>
        <dbReference type="Proteomes" id="UP000076744"/>
    </source>
</evidence>
<organism evidence="6 7">
    <name type="scientific">Cordyceps fumosorosea (strain ARSEF 2679)</name>
    <name type="common">Isaria fumosorosea</name>
    <dbReference type="NCBI Taxonomy" id="1081104"/>
    <lineage>
        <taxon>Eukaryota</taxon>
        <taxon>Fungi</taxon>
        <taxon>Dikarya</taxon>
        <taxon>Ascomycota</taxon>
        <taxon>Pezizomycotina</taxon>
        <taxon>Sordariomycetes</taxon>
        <taxon>Hypocreomycetidae</taxon>
        <taxon>Hypocreales</taxon>
        <taxon>Cordycipitaceae</taxon>
        <taxon>Cordyceps</taxon>
    </lineage>
</organism>
<dbReference type="InterPro" id="IPR013083">
    <property type="entry name" value="Znf_RING/FYVE/PHD"/>
</dbReference>
<dbReference type="AlphaFoldDB" id="A0A167P8S9"/>
<dbReference type="GO" id="GO:0008270">
    <property type="term" value="F:zinc ion binding"/>
    <property type="evidence" value="ECO:0007669"/>
    <property type="project" value="UniProtKB-KW"/>
</dbReference>
<name>A0A167P8S9_CORFA</name>
<dbReference type="EMBL" id="AZHB01000022">
    <property type="protein sequence ID" value="OAA56403.1"/>
    <property type="molecule type" value="Genomic_DNA"/>
</dbReference>
<evidence type="ECO:0000256" key="4">
    <source>
        <dbReference type="PROSITE-ProRule" id="PRU00175"/>
    </source>
</evidence>
<dbReference type="OrthoDB" id="4866687at2759"/>
<evidence type="ECO:0000259" key="5">
    <source>
        <dbReference type="PROSITE" id="PS50089"/>
    </source>
</evidence>
<keyword evidence="3" id="KW-0862">Zinc</keyword>
<dbReference type="RefSeq" id="XP_018701670.1">
    <property type="nucleotide sequence ID" value="XM_018851074.1"/>
</dbReference>
<protein>
    <submittedName>
        <fullName evidence="6">Zinc finger, RING-type</fullName>
    </submittedName>
</protein>
<dbReference type="InterPro" id="IPR001841">
    <property type="entry name" value="Znf_RING"/>
</dbReference>
<keyword evidence="1" id="KW-0479">Metal-binding</keyword>
<dbReference type="PROSITE" id="PS00518">
    <property type="entry name" value="ZF_RING_1"/>
    <property type="match status" value="1"/>
</dbReference>
<evidence type="ECO:0000256" key="1">
    <source>
        <dbReference type="ARBA" id="ARBA00022723"/>
    </source>
</evidence>
<evidence type="ECO:0000313" key="6">
    <source>
        <dbReference type="EMBL" id="OAA56403.1"/>
    </source>
</evidence>
<gene>
    <name evidence="6" type="ORF">ISF_07471</name>
</gene>
<reference evidence="6 7" key="1">
    <citation type="journal article" date="2016" name="Genome Biol. Evol.">
        <title>Divergent and convergent evolution of fungal pathogenicity.</title>
        <authorList>
            <person name="Shang Y."/>
            <person name="Xiao G."/>
            <person name="Zheng P."/>
            <person name="Cen K."/>
            <person name="Zhan S."/>
            <person name="Wang C."/>
        </authorList>
    </citation>
    <scope>NUCLEOTIDE SEQUENCE [LARGE SCALE GENOMIC DNA]</scope>
    <source>
        <strain evidence="6 7">ARSEF 2679</strain>
    </source>
</reference>
<proteinExistence type="predicted"/>
<accession>A0A167P8S9</accession>
<dbReference type="PROSITE" id="PS50089">
    <property type="entry name" value="ZF_RING_2"/>
    <property type="match status" value="1"/>
</dbReference>
<comment type="caution">
    <text evidence="6">The sequence shown here is derived from an EMBL/GenBank/DDBJ whole genome shotgun (WGS) entry which is preliminary data.</text>
</comment>
<dbReference type="GeneID" id="30023763"/>
<evidence type="ECO:0000256" key="3">
    <source>
        <dbReference type="ARBA" id="ARBA00022833"/>
    </source>
</evidence>
<keyword evidence="2 4" id="KW-0863">Zinc-finger</keyword>
<dbReference type="Proteomes" id="UP000076744">
    <property type="component" value="Unassembled WGS sequence"/>
</dbReference>
<keyword evidence="7" id="KW-1185">Reference proteome</keyword>